<evidence type="ECO:0000259" key="2">
    <source>
        <dbReference type="Pfam" id="PF13635"/>
    </source>
</evidence>
<gene>
    <name evidence="3" type="ORF">WMQ36_12145</name>
</gene>
<evidence type="ECO:0000313" key="4">
    <source>
        <dbReference type="Proteomes" id="UP001454086"/>
    </source>
</evidence>
<organism evidence="3 4">
    <name type="scientific">Enterocloster hominis</name>
    <name type="common">ex Hitch et al. 2024</name>
    <dbReference type="NCBI Taxonomy" id="1917870"/>
    <lineage>
        <taxon>Bacteria</taxon>
        <taxon>Bacillati</taxon>
        <taxon>Bacillota</taxon>
        <taxon>Clostridia</taxon>
        <taxon>Lachnospirales</taxon>
        <taxon>Lachnospiraceae</taxon>
        <taxon>Enterocloster</taxon>
    </lineage>
</organism>
<sequence>MYLKRKVYDRLTQWKEESGLTLEVTGARQVGKTYIINKFADEHFRKKVYINLFEDSGNEFLTCLKCAREWEPGQERPKKPIHKALELFDKDFTDEKDTVVIIDEIQESSAVYNLIREFTRSFQCRFIVTGSYLGRILNPDFKLSAGDLTALRVETLTFEEFVDACELKETFDNLDLYGGSNPEEYEKAKQLYDVYCQIGGYPAVVTEYIQTKSLVKCREKLEDVIRLFCSESSRYFEDILDDAVYDNLFCSVARILLREKKGLDADSFSESLQKLAVHDYDSNISKAVCNRAINWLQSAGILDFAGKVTECKILDFKARCRCFFTDLGLTRYFLRKIGADYAAIEGLIQENFVFLELRRRQERLQEIALEMPAFATYKGGEIDFFVKSLVGSEKVYAVEVKSGKGQASSGQKALNDGKVDCLLLLKGNTMGGNADMVYTVPIYLFSKLRFDL</sequence>
<dbReference type="InterPro" id="IPR025420">
    <property type="entry name" value="DUF4143"/>
</dbReference>
<dbReference type="EMBL" id="JBBMFM010000040">
    <property type="protein sequence ID" value="MEQ2425731.1"/>
    <property type="molecule type" value="Genomic_DNA"/>
</dbReference>
<name>A0ABV1D7L2_9FIRM</name>
<dbReference type="Pfam" id="PF13173">
    <property type="entry name" value="AAA_14"/>
    <property type="match status" value="1"/>
</dbReference>
<reference evidence="3 4" key="1">
    <citation type="submission" date="2024-03" db="EMBL/GenBank/DDBJ databases">
        <title>Human intestinal bacterial collection.</title>
        <authorList>
            <person name="Pauvert C."/>
            <person name="Hitch T.C.A."/>
            <person name="Clavel T."/>
        </authorList>
    </citation>
    <scope>NUCLEOTIDE SEQUENCE [LARGE SCALE GENOMIC DNA]</scope>
    <source>
        <strain evidence="3 4">CLA-SR-H021</strain>
    </source>
</reference>
<protein>
    <submittedName>
        <fullName evidence="3">AAA family ATPase</fullName>
    </submittedName>
</protein>
<dbReference type="RefSeq" id="WP_008718032.1">
    <property type="nucleotide sequence ID" value="NZ_JBBMFM010000040.1"/>
</dbReference>
<dbReference type="PANTHER" id="PTHR33295:SF7">
    <property type="entry name" value="ATPASE"/>
    <property type="match status" value="1"/>
</dbReference>
<feature type="domain" description="AAA" evidence="1">
    <location>
        <begin position="24"/>
        <end position="161"/>
    </location>
</feature>
<dbReference type="Proteomes" id="UP001454086">
    <property type="component" value="Unassembled WGS sequence"/>
</dbReference>
<comment type="caution">
    <text evidence="3">The sequence shown here is derived from an EMBL/GenBank/DDBJ whole genome shotgun (WGS) entry which is preliminary data.</text>
</comment>
<evidence type="ECO:0000259" key="1">
    <source>
        <dbReference type="Pfam" id="PF13173"/>
    </source>
</evidence>
<proteinExistence type="predicted"/>
<accession>A0ABV1D7L2</accession>
<dbReference type="PANTHER" id="PTHR33295">
    <property type="entry name" value="ATPASE"/>
    <property type="match status" value="1"/>
</dbReference>
<keyword evidence="4" id="KW-1185">Reference proteome</keyword>
<dbReference type="Gene3D" id="3.40.50.300">
    <property type="entry name" value="P-loop containing nucleotide triphosphate hydrolases"/>
    <property type="match status" value="1"/>
</dbReference>
<dbReference type="InterPro" id="IPR041682">
    <property type="entry name" value="AAA_14"/>
</dbReference>
<evidence type="ECO:0000313" key="3">
    <source>
        <dbReference type="EMBL" id="MEQ2425731.1"/>
    </source>
</evidence>
<dbReference type="SUPFAM" id="SSF52540">
    <property type="entry name" value="P-loop containing nucleoside triphosphate hydrolases"/>
    <property type="match status" value="1"/>
</dbReference>
<dbReference type="InterPro" id="IPR027417">
    <property type="entry name" value="P-loop_NTPase"/>
</dbReference>
<dbReference type="Pfam" id="PF13635">
    <property type="entry name" value="DUF4143"/>
    <property type="match status" value="1"/>
</dbReference>
<feature type="domain" description="DUF4143" evidence="2">
    <location>
        <begin position="319"/>
        <end position="403"/>
    </location>
</feature>